<feature type="non-terminal residue" evidence="1">
    <location>
        <position position="1"/>
    </location>
</feature>
<evidence type="ECO:0008006" key="3">
    <source>
        <dbReference type="Google" id="ProtNLM"/>
    </source>
</evidence>
<protein>
    <recommendedName>
        <fullName evidence="3">Lysozyme</fullName>
    </recommendedName>
</protein>
<dbReference type="EMBL" id="AAZJ01000031">
    <property type="protein sequence ID" value="EDK12749.1"/>
    <property type="molecule type" value="Genomic_DNA"/>
</dbReference>
<name>A4P1G2_HAEIF</name>
<dbReference type="AlphaFoldDB" id="A4P1G2"/>
<organism evidence="1 2">
    <name type="scientific">Haemophilus influenzae 22.4-21</name>
    <dbReference type="NCBI Taxonomy" id="375063"/>
    <lineage>
        <taxon>Bacteria</taxon>
        <taxon>Pseudomonadati</taxon>
        <taxon>Pseudomonadota</taxon>
        <taxon>Gammaproteobacteria</taxon>
        <taxon>Pasteurellales</taxon>
        <taxon>Pasteurellaceae</taxon>
        <taxon>Haemophilus</taxon>
    </lineage>
</organism>
<evidence type="ECO:0000313" key="1">
    <source>
        <dbReference type="EMBL" id="EDK12749.1"/>
    </source>
</evidence>
<gene>
    <name evidence="1" type="ORF">CGSHiR3021_00397</name>
</gene>
<reference evidence="1 2" key="1">
    <citation type="journal article" date="2007" name="Genome Biol.">
        <title>Characterization and modeling of the Haemophilus influenzae core and supragenomes based on the complete genomic sequences of Rd and 12 clinical nontypeable strains.</title>
        <authorList>
            <person name="Hogg J.S."/>
            <person name="Hu F.Z."/>
            <person name="Janto B."/>
            <person name="Boissy R."/>
            <person name="Hayes J."/>
            <person name="Keefe R."/>
            <person name="Post J.C."/>
            <person name="Ehrlich G.D."/>
        </authorList>
    </citation>
    <scope>NUCLEOTIDE SEQUENCE [LARGE SCALE GENOMIC DNA]</scope>
    <source>
        <strain evidence="1 2">22.4-21</strain>
    </source>
</reference>
<accession>A4P1G2</accession>
<dbReference type="Gene3D" id="1.10.530.10">
    <property type="match status" value="1"/>
</dbReference>
<dbReference type="SUPFAM" id="SSF53955">
    <property type="entry name" value="Lysozyme-like"/>
    <property type="match status" value="1"/>
</dbReference>
<proteinExistence type="predicted"/>
<dbReference type="Proteomes" id="UP000005596">
    <property type="component" value="Unassembled WGS sequence"/>
</dbReference>
<dbReference type="InterPro" id="IPR023346">
    <property type="entry name" value="Lysozyme-like_dom_sf"/>
</dbReference>
<sequence length="54" mass="6218">NLDLSVKTAIWYWKCCELADLNSVEKVTRRINGGLNGIDERCKLYRALMVTDND</sequence>
<evidence type="ECO:0000313" key="2">
    <source>
        <dbReference type="Proteomes" id="UP000005596"/>
    </source>
</evidence>